<evidence type="ECO:0000313" key="4">
    <source>
        <dbReference type="Proteomes" id="UP000027443"/>
    </source>
</evidence>
<keyword evidence="2" id="KW-1133">Transmembrane helix</keyword>
<keyword evidence="4" id="KW-1185">Reference proteome</keyword>
<dbReference type="InterPro" id="IPR045924">
    <property type="entry name" value="DUF6343"/>
</dbReference>
<feature type="region of interest" description="Disordered" evidence="1">
    <location>
        <begin position="72"/>
        <end position="94"/>
    </location>
</feature>
<reference evidence="3 4" key="1">
    <citation type="submission" date="2014-03" db="EMBL/GenBank/DDBJ databases">
        <title>Genome Sequence of Streptomyces wadayamensis A23 strain, an endophytic actinobacteria from Citrus reticulata.</title>
        <authorList>
            <person name="de Oliveira L.G."/>
            <person name="Tormet G.D."/>
            <person name="Marcon J."/>
            <person name="Samborsky M."/>
            <person name="Araujo W.L."/>
            <person name="de Azevedo J.L."/>
        </authorList>
    </citation>
    <scope>NUCLEOTIDE SEQUENCE [LARGE SCALE GENOMIC DNA]</scope>
    <source>
        <strain evidence="3 4">A23</strain>
    </source>
</reference>
<accession>A0ABR4S8G2</accession>
<dbReference type="Proteomes" id="UP000027443">
    <property type="component" value="Unassembled WGS sequence"/>
</dbReference>
<evidence type="ECO:0000313" key="3">
    <source>
        <dbReference type="EMBL" id="KDR61927.1"/>
    </source>
</evidence>
<keyword evidence="2" id="KW-0812">Transmembrane</keyword>
<protein>
    <submittedName>
        <fullName evidence="3">Membrane protein</fullName>
    </submittedName>
</protein>
<dbReference type="EMBL" id="JHDU01000023">
    <property type="protein sequence ID" value="KDR61927.1"/>
    <property type="molecule type" value="Genomic_DNA"/>
</dbReference>
<feature type="transmembrane region" description="Helical" evidence="2">
    <location>
        <begin position="46"/>
        <end position="64"/>
    </location>
</feature>
<name>A0ABR4S8G2_9ACTN</name>
<evidence type="ECO:0000256" key="1">
    <source>
        <dbReference type="SAM" id="MobiDB-lite"/>
    </source>
</evidence>
<proteinExistence type="predicted"/>
<dbReference type="RefSeq" id="WP_008405213.1">
    <property type="nucleotide sequence ID" value="NZ_JHDU01000023.1"/>
</dbReference>
<keyword evidence="2" id="KW-0472">Membrane</keyword>
<feature type="compositionally biased region" description="Basic and acidic residues" evidence="1">
    <location>
        <begin position="85"/>
        <end position="94"/>
    </location>
</feature>
<sequence length="94" mass="10521">MRTGRTGTEPTTARSPLRMRRALGVFGVVWTLAGVVAFALVDEPRWAALCAVLWLVAVLDLVVVTRRIRHHTQPPQLVPPGRSTRPSEKRRDDQ</sequence>
<dbReference type="Pfam" id="PF19870">
    <property type="entry name" value="DUF6343"/>
    <property type="match status" value="1"/>
</dbReference>
<comment type="caution">
    <text evidence="3">The sequence shown here is derived from an EMBL/GenBank/DDBJ whole genome shotgun (WGS) entry which is preliminary data.</text>
</comment>
<evidence type="ECO:0000256" key="2">
    <source>
        <dbReference type="SAM" id="Phobius"/>
    </source>
</evidence>
<organism evidence="3 4">
    <name type="scientific">Streptomyces wadayamensis</name>
    <dbReference type="NCBI Taxonomy" id="141454"/>
    <lineage>
        <taxon>Bacteria</taxon>
        <taxon>Bacillati</taxon>
        <taxon>Actinomycetota</taxon>
        <taxon>Actinomycetes</taxon>
        <taxon>Kitasatosporales</taxon>
        <taxon>Streptomycetaceae</taxon>
        <taxon>Streptomyces</taxon>
    </lineage>
</organism>
<gene>
    <name evidence="3" type="ORF">DC60_02060</name>
</gene>
<feature type="transmembrane region" description="Helical" evidence="2">
    <location>
        <begin position="21"/>
        <end position="40"/>
    </location>
</feature>